<reference evidence="2" key="1">
    <citation type="journal article" date="2019" name="Int. J. Syst. Evol. Microbiol.">
        <title>The Global Catalogue of Microorganisms (GCM) 10K type strain sequencing project: providing services to taxonomists for standard genome sequencing and annotation.</title>
        <authorList>
            <consortium name="The Broad Institute Genomics Platform"/>
            <consortium name="The Broad Institute Genome Sequencing Center for Infectious Disease"/>
            <person name="Wu L."/>
            <person name="Ma J."/>
        </authorList>
    </citation>
    <scope>NUCLEOTIDE SEQUENCE [LARGE SCALE GENOMIC DNA]</scope>
    <source>
        <strain evidence="2">JCM 15575</strain>
    </source>
</reference>
<comment type="caution">
    <text evidence="1">The sequence shown here is derived from an EMBL/GenBank/DDBJ whole genome shotgun (WGS) entry which is preliminary data.</text>
</comment>
<name>A0ABP4SEC7_9MICO</name>
<accession>A0ABP4SEC7</accession>
<dbReference type="RefSeq" id="WP_344052838.1">
    <property type="nucleotide sequence ID" value="NZ_BAAAPK010000001.1"/>
</dbReference>
<keyword evidence="2" id="KW-1185">Reference proteome</keyword>
<organism evidence="1 2">
    <name type="scientific">Microbacterium lacus</name>
    <dbReference type="NCBI Taxonomy" id="415217"/>
    <lineage>
        <taxon>Bacteria</taxon>
        <taxon>Bacillati</taxon>
        <taxon>Actinomycetota</taxon>
        <taxon>Actinomycetes</taxon>
        <taxon>Micrococcales</taxon>
        <taxon>Microbacteriaceae</taxon>
        <taxon>Microbacterium</taxon>
    </lineage>
</organism>
<protein>
    <submittedName>
        <fullName evidence="1">Uncharacterized protein</fullName>
    </submittedName>
</protein>
<dbReference type="Proteomes" id="UP001500596">
    <property type="component" value="Unassembled WGS sequence"/>
</dbReference>
<proteinExistence type="predicted"/>
<evidence type="ECO:0000313" key="1">
    <source>
        <dbReference type="EMBL" id="GAA1670428.1"/>
    </source>
</evidence>
<sequence>MTPQMFEVVVRGVMGPELSSALEGFVVESTGDGLTRVVGDIRDQPQLLGLLGAFDDLHIEVVSVNPLDAGRDE</sequence>
<gene>
    <name evidence="1" type="ORF">GCM10009807_13160</name>
</gene>
<dbReference type="EMBL" id="BAAAPK010000001">
    <property type="protein sequence ID" value="GAA1670428.1"/>
    <property type="molecule type" value="Genomic_DNA"/>
</dbReference>
<evidence type="ECO:0000313" key="2">
    <source>
        <dbReference type="Proteomes" id="UP001500596"/>
    </source>
</evidence>